<dbReference type="InterPro" id="IPR005361">
    <property type="entry name" value="UPF0158"/>
</dbReference>
<dbReference type="AlphaFoldDB" id="A0A9X4JVP9"/>
<sequence>MSRQDIRKKVWECASQLIEEKGYASPVDLLVKMGRLKPKRVKPVKLQDIIDEMEMQMDECHKYLNTETGEIITVSSEELGIAEESEEDDDFSEYPDWQRDSVDQALDVVMNWGNGKYIELPDKWDIHEYSIIEAFCGSVSNDRISNALYSAIQGRGAFRRFKDAIRRYDIEDSWYKFRDEAFKKLAVEWCEENNIPNVET</sequence>
<comment type="caution">
    <text evidence="1">The sequence shown here is derived from an EMBL/GenBank/DDBJ whole genome shotgun (WGS) entry which is preliminary data.</text>
</comment>
<dbReference type="RefSeq" id="WP_277443033.1">
    <property type="nucleotide sequence ID" value="NZ_JAKOAV010000007.1"/>
</dbReference>
<evidence type="ECO:0000313" key="1">
    <source>
        <dbReference type="EMBL" id="MDF9407782.1"/>
    </source>
</evidence>
<dbReference type="Pfam" id="PF03682">
    <property type="entry name" value="UPF0158"/>
    <property type="match status" value="1"/>
</dbReference>
<keyword evidence="2" id="KW-1185">Reference proteome</keyword>
<reference evidence="1" key="1">
    <citation type="submission" date="2022-02" db="EMBL/GenBank/DDBJ databases">
        <authorList>
            <person name="Leng L."/>
        </authorList>
    </citation>
    <scope>NUCLEOTIDE SEQUENCE</scope>
    <source>
        <strain evidence="1">JI</strain>
    </source>
</reference>
<dbReference type="Proteomes" id="UP001154312">
    <property type="component" value="Unassembled WGS sequence"/>
</dbReference>
<gene>
    <name evidence="1" type="ORF">L7E55_05320</name>
</gene>
<organism evidence="1 2">
    <name type="scientific">Pelotomaculum isophthalicicum JI</name>
    <dbReference type="NCBI Taxonomy" id="947010"/>
    <lineage>
        <taxon>Bacteria</taxon>
        <taxon>Bacillati</taxon>
        <taxon>Bacillota</taxon>
        <taxon>Clostridia</taxon>
        <taxon>Eubacteriales</taxon>
        <taxon>Desulfotomaculaceae</taxon>
        <taxon>Pelotomaculum</taxon>
    </lineage>
</organism>
<accession>A0A9X4JVP9</accession>
<dbReference type="EMBL" id="JAKOAV010000007">
    <property type="protein sequence ID" value="MDF9407782.1"/>
    <property type="molecule type" value="Genomic_DNA"/>
</dbReference>
<proteinExistence type="predicted"/>
<name>A0A9X4JVP9_9FIRM</name>
<evidence type="ECO:0000313" key="2">
    <source>
        <dbReference type="Proteomes" id="UP001154312"/>
    </source>
</evidence>
<protein>
    <submittedName>
        <fullName evidence="1">UPF0158 family protein</fullName>
    </submittedName>
</protein>